<proteinExistence type="predicted"/>
<evidence type="ECO:0000313" key="2">
    <source>
        <dbReference type="EMBL" id="TXG56730.1"/>
    </source>
</evidence>
<feature type="region of interest" description="Disordered" evidence="1">
    <location>
        <begin position="103"/>
        <end position="128"/>
    </location>
</feature>
<comment type="caution">
    <text evidence="2">The sequence shown here is derived from an EMBL/GenBank/DDBJ whole genome shotgun (WGS) entry which is preliminary data.</text>
</comment>
<keyword evidence="3" id="KW-1185">Reference proteome</keyword>
<evidence type="ECO:0000313" key="3">
    <source>
        <dbReference type="Proteomes" id="UP000323000"/>
    </source>
</evidence>
<reference evidence="3" key="1">
    <citation type="journal article" date="2019" name="Gigascience">
        <title>De novo genome assembly of the endangered Acer yangbiense, a plant species with extremely small populations endemic to Yunnan Province, China.</title>
        <authorList>
            <person name="Yang J."/>
            <person name="Wariss H.M."/>
            <person name="Tao L."/>
            <person name="Zhang R."/>
            <person name="Yun Q."/>
            <person name="Hollingsworth P."/>
            <person name="Dao Z."/>
            <person name="Luo G."/>
            <person name="Guo H."/>
            <person name="Ma Y."/>
            <person name="Sun W."/>
        </authorList>
    </citation>
    <scope>NUCLEOTIDE SEQUENCE [LARGE SCALE GENOMIC DNA]</scope>
    <source>
        <strain evidence="3">cv. Malutang</strain>
    </source>
</reference>
<protein>
    <recommendedName>
        <fullName evidence="4">Retrovirus-related Pol polyprotein from transposon TNT 1-94</fullName>
    </recommendedName>
</protein>
<organism evidence="2 3">
    <name type="scientific">Acer yangbiense</name>
    <dbReference type="NCBI Taxonomy" id="1000413"/>
    <lineage>
        <taxon>Eukaryota</taxon>
        <taxon>Viridiplantae</taxon>
        <taxon>Streptophyta</taxon>
        <taxon>Embryophyta</taxon>
        <taxon>Tracheophyta</taxon>
        <taxon>Spermatophyta</taxon>
        <taxon>Magnoliopsida</taxon>
        <taxon>eudicotyledons</taxon>
        <taxon>Gunneridae</taxon>
        <taxon>Pentapetalae</taxon>
        <taxon>rosids</taxon>
        <taxon>malvids</taxon>
        <taxon>Sapindales</taxon>
        <taxon>Sapindaceae</taxon>
        <taxon>Hippocastanoideae</taxon>
        <taxon>Acereae</taxon>
        <taxon>Acer</taxon>
    </lineage>
</organism>
<sequence>MTKSLSSRLYLKGRFFYFKMQDGKNLQHHIDEFNKLCLDLENIQVEYEDKDKALVLLHSLPKSYENFIDILKHDRKTLSLEDVIGALNSKYFQRKCEMKEQGESLTVKGRTNKRDQKSIGKSRSKPRGGYKKSIIVKFSKLVNRTKEALSYIHFDLWGPSRMETLGGDNISQKLDDGVEIEVEFANKQGTDSLQPATDQVDDALDSEEAYEDHSDLMNYQSVRELVRREHMAPSRYGYADLISFALLVIEEIE</sequence>
<name>A0A5C7HI72_9ROSI</name>
<accession>A0A5C7HI72</accession>
<dbReference type="Proteomes" id="UP000323000">
    <property type="component" value="Chromosome 8"/>
</dbReference>
<dbReference type="AlphaFoldDB" id="A0A5C7HI72"/>
<evidence type="ECO:0000256" key="1">
    <source>
        <dbReference type="SAM" id="MobiDB-lite"/>
    </source>
</evidence>
<dbReference type="EMBL" id="VAHF01000008">
    <property type="protein sequence ID" value="TXG56730.1"/>
    <property type="molecule type" value="Genomic_DNA"/>
</dbReference>
<dbReference type="OrthoDB" id="1434682at2759"/>
<dbReference type="Pfam" id="PF14223">
    <property type="entry name" value="Retrotran_gag_2"/>
    <property type="match status" value="1"/>
</dbReference>
<gene>
    <name evidence="2" type="ORF">EZV62_018043</name>
</gene>
<evidence type="ECO:0008006" key="4">
    <source>
        <dbReference type="Google" id="ProtNLM"/>
    </source>
</evidence>